<evidence type="ECO:0000313" key="3">
    <source>
        <dbReference type="Proteomes" id="UP001499988"/>
    </source>
</evidence>
<keyword evidence="3" id="KW-1185">Reference proteome</keyword>
<sequence>MIVTIYMSLVLLTLVLCSYYCFRKLAYPLLGTLFAALLSLLPPLGWLYLFFLYNTPDLEGYPAV</sequence>
<keyword evidence="1" id="KW-0472">Membrane</keyword>
<dbReference type="EMBL" id="BAABJZ010000079">
    <property type="protein sequence ID" value="GAA4889361.1"/>
    <property type="molecule type" value="Genomic_DNA"/>
</dbReference>
<evidence type="ECO:0000313" key="2">
    <source>
        <dbReference type="EMBL" id="GAA4889361.1"/>
    </source>
</evidence>
<feature type="transmembrane region" description="Helical" evidence="1">
    <location>
        <begin position="29"/>
        <end position="51"/>
    </location>
</feature>
<comment type="caution">
    <text evidence="2">The sequence shown here is derived from an EMBL/GenBank/DDBJ whole genome shotgun (WGS) entry which is preliminary data.</text>
</comment>
<reference evidence="3" key="1">
    <citation type="journal article" date="2019" name="Int. J. Syst. Evol. Microbiol.">
        <title>The Global Catalogue of Microorganisms (GCM) 10K type strain sequencing project: providing services to taxonomists for standard genome sequencing and annotation.</title>
        <authorList>
            <consortium name="The Broad Institute Genomics Platform"/>
            <consortium name="The Broad Institute Genome Sequencing Center for Infectious Disease"/>
            <person name="Wu L."/>
            <person name="Ma J."/>
        </authorList>
    </citation>
    <scope>NUCLEOTIDE SEQUENCE [LARGE SCALE GENOMIC DNA]</scope>
    <source>
        <strain evidence="3">JCM 18401</strain>
    </source>
</reference>
<evidence type="ECO:0000256" key="1">
    <source>
        <dbReference type="SAM" id="Phobius"/>
    </source>
</evidence>
<dbReference type="Proteomes" id="UP001499988">
    <property type="component" value="Unassembled WGS sequence"/>
</dbReference>
<accession>A0ABP9EYH9</accession>
<proteinExistence type="predicted"/>
<protein>
    <submittedName>
        <fullName evidence="2">Uncharacterized protein</fullName>
    </submittedName>
</protein>
<organism evidence="2 3">
    <name type="scientific">Ferrimonas pelagia</name>
    <dbReference type="NCBI Taxonomy" id="1177826"/>
    <lineage>
        <taxon>Bacteria</taxon>
        <taxon>Pseudomonadati</taxon>
        <taxon>Pseudomonadota</taxon>
        <taxon>Gammaproteobacteria</taxon>
        <taxon>Alteromonadales</taxon>
        <taxon>Ferrimonadaceae</taxon>
        <taxon>Ferrimonas</taxon>
    </lineage>
</organism>
<feature type="transmembrane region" description="Helical" evidence="1">
    <location>
        <begin position="6"/>
        <end position="22"/>
    </location>
</feature>
<gene>
    <name evidence="2" type="ORF">GCM10023333_23320</name>
</gene>
<keyword evidence="1" id="KW-0812">Transmembrane</keyword>
<name>A0ABP9EYH9_9GAMM</name>
<dbReference type="RefSeq" id="WP_345335570.1">
    <property type="nucleotide sequence ID" value="NZ_BAABJZ010000079.1"/>
</dbReference>
<keyword evidence="1" id="KW-1133">Transmembrane helix</keyword>